<gene>
    <name evidence="5" type="ORF">DEA37_0009436</name>
</gene>
<comment type="caution">
    <text evidence="5">The sequence shown here is derived from an EMBL/GenBank/DDBJ whole genome shotgun (WGS) entry which is preliminary data.</text>
</comment>
<keyword evidence="3" id="KW-1133">Transmembrane helix</keyword>
<keyword evidence="1" id="KW-0675">Receptor</keyword>
<feature type="domain" description="Frizzled/Smoothened 7TM" evidence="4">
    <location>
        <begin position="153"/>
        <end position="707"/>
    </location>
</feature>
<feature type="compositionally biased region" description="Basic residues" evidence="2">
    <location>
        <begin position="954"/>
        <end position="975"/>
    </location>
</feature>
<feature type="compositionally biased region" description="Polar residues" evidence="2">
    <location>
        <begin position="305"/>
        <end position="314"/>
    </location>
</feature>
<feature type="region of interest" description="Disordered" evidence="2">
    <location>
        <begin position="1541"/>
        <end position="1574"/>
    </location>
</feature>
<feature type="region of interest" description="Disordered" evidence="2">
    <location>
        <begin position="1659"/>
        <end position="1727"/>
    </location>
</feature>
<keyword evidence="6" id="KW-1185">Reference proteome</keyword>
<feature type="compositionally biased region" description="Low complexity" evidence="2">
    <location>
        <begin position="1670"/>
        <end position="1690"/>
    </location>
</feature>
<dbReference type="Gene3D" id="1.20.1070.10">
    <property type="entry name" value="Rhodopsin 7-helix transmembrane proteins"/>
    <property type="match status" value="2"/>
</dbReference>
<feature type="compositionally biased region" description="Low complexity" evidence="2">
    <location>
        <begin position="1700"/>
        <end position="1711"/>
    </location>
</feature>
<feature type="transmembrane region" description="Helical" evidence="3">
    <location>
        <begin position="175"/>
        <end position="196"/>
    </location>
</feature>
<evidence type="ECO:0000256" key="2">
    <source>
        <dbReference type="SAM" id="MobiDB-lite"/>
    </source>
</evidence>
<evidence type="ECO:0000259" key="4">
    <source>
        <dbReference type="SMART" id="SM01330"/>
    </source>
</evidence>
<evidence type="ECO:0000256" key="3">
    <source>
        <dbReference type="SAM" id="Phobius"/>
    </source>
</evidence>
<evidence type="ECO:0000313" key="6">
    <source>
        <dbReference type="Proteomes" id="UP000324629"/>
    </source>
</evidence>
<evidence type="ECO:0000313" key="5">
    <source>
        <dbReference type="EMBL" id="KAA3675773.1"/>
    </source>
</evidence>
<feature type="compositionally biased region" description="Low complexity" evidence="2">
    <location>
        <begin position="988"/>
        <end position="1001"/>
    </location>
</feature>
<proteinExistence type="predicted"/>
<accession>A0A5J4NJV5</accession>
<feature type="region of interest" description="Disordered" evidence="2">
    <location>
        <begin position="287"/>
        <end position="314"/>
    </location>
</feature>
<dbReference type="GO" id="GO:0007166">
    <property type="term" value="P:cell surface receptor signaling pathway"/>
    <property type="evidence" value="ECO:0007669"/>
    <property type="project" value="InterPro"/>
</dbReference>
<feature type="region of interest" description="Disordered" evidence="2">
    <location>
        <begin position="887"/>
        <end position="924"/>
    </location>
</feature>
<evidence type="ECO:0000256" key="1">
    <source>
        <dbReference type="ARBA" id="ARBA00023170"/>
    </source>
</evidence>
<keyword evidence="3" id="KW-0812">Transmembrane</keyword>
<feature type="region of interest" description="Disordered" evidence="2">
    <location>
        <begin position="1205"/>
        <end position="1234"/>
    </location>
</feature>
<feature type="region of interest" description="Disordered" evidence="2">
    <location>
        <begin position="950"/>
        <end position="1010"/>
    </location>
</feature>
<dbReference type="GO" id="GO:0016020">
    <property type="term" value="C:membrane"/>
    <property type="evidence" value="ECO:0007669"/>
    <property type="project" value="InterPro"/>
</dbReference>
<protein>
    <recommendedName>
        <fullName evidence="4">Frizzled/Smoothened 7TM domain-containing protein</fullName>
    </recommendedName>
</protein>
<dbReference type="Proteomes" id="UP000324629">
    <property type="component" value="Unassembled WGS sequence"/>
</dbReference>
<keyword evidence="3" id="KW-0472">Membrane</keyword>
<organism evidence="5 6">
    <name type="scientific">Paragonimus westermani</name>
    <dbReference type="NCBI Taxonomy" id="34504"/>
    <lineage>
        <taxon>Eukaryota</taxon>
        <taxon>Metazoa</taxon>
        <taxon>Spiralia</taxon>
        <taxon>Lophotrochozoa</taxon>
        <taxon>Platyhelminthes</taxon>
        <taxon>Trematoda</taxon>
        <taxon>Digenea</taxon>
        <taxon>Plagiorchiida</taxon>
        <taxon>Troglotremata</taxon>
        <taxon>Troglotrematidae</taxon>
        <taxon>Paragonimus</taxon>
    </lineage>
</organism>
<feature type="transmembrane region" description="Helical" evidence="3">
    <location>
        <begin position="518"/>
        <end position="537"/>
    </location>
</feature>
<feature type="compositionally biased region" description="Polar residues" evidence="2">
    <location>
        <begin position="1219"/>
        <end position="1233"/>
    </location>
</feature>
<dbReference type="Pfam" id="PF01534">
    <property type="entry name" value="Frizzled"/>
    <property type="match status" value="2"/>
</dbReference>
<name>A0A5J4NJV5_9TREM</name>
<feature type="transmembrane region" description="Helical" evidence="3">
    <location>
        <begin position="226"/>
        <end position="251"/>
    </location>
</feature>
<sequence length="1727" mass="187833">MRFNLSLDPVGYPDSIVAASPVIDHTSTPSITRWFAGSRAPQRLSVYSPILSCWNSYMIQIMFRGKPFDSHSMALPPTVLNNVSSYRTAVDLSDINLMILSQNLLRPYSSSRWLLSISLRLQRVERAASLLRVDRMNGLMTSWDQDSSVSFTNFYQKSSRGYAHRSKATHSAHSWSLYHPLLYIHLFFLLGCLGWLMPLVPRWGEFIACREDHSLRTGEPQVGSGKAFLCVLNFIVIYFSIMAVAIWSNILDYILFVQTRHLCSLVTQANMGRLCCVTESPNTVCQPDHLSSTTDDEQLGHKNSTDSCTKSSPPDCSEIVITNNESAVNLTIPTTSEGTDDPLKKIDHTSLLLMHTPGNAAHTNVSVVSNQAADNTLPSYPSTVHVRVSDDPAVDQSDEILGYLDPSKPLILHVYLTSFPASSTAAVNRTGRQSKHISKSTRDSAMSPNSVVKLSPVERSNRTRPVTVSAFPNPTCSHLLAFALPLVLILISLTTAEIDGDSLSGICFIGRVNFLVRLGLVFLPCTVCLLLKMFYLGRLIRLFRQLRCRFSDSTFRVDQEFAQRFARCTHSYANATFFFVPQSCQLSHRLMGVDEPSARRACLSFAAPVTGFPQSGFFHPTAHTHLPRSVVGNVNSSFADRSLTAPSSHHGRLPILRPNPAAKPMMGPIFLQFIVYFALNLIATCSCLFDQSVKTCWRNAWMSCTLITHARLRWCSPYFRSRGQKQSDKLTKPIGTDSHSARNLDDFLLAHYDSLATGFSWWDPGIFNPPLNCTIDSLICACGESQLNGNQAVNHPGTSSIHTPISAVPPPTAEATVTAAHFSHCSESAAKLSTTTFPGYEDIITQLGRVISVYESPSQDDPNLLLFRHLYQQLITSSIAVDVPPSACSGVPDASRPPRDNISTILHSDSGFVPPPSDPLADRTMRDQPDWVASIAALYEQCQKRLASLTGISSRRRSRHRRVFPSRASVRRRSQSRSLSTTGLFFQGLSPSGPSSTVSGPRSDKPAGNVTDESLSLLHAAAASVVAAASSIQDSRTYSGNHAHSHRLSQSGMTDLSIHQFDLSSGTGSAFGGSQISSSSVRSTLPGVYIPTPPPIPPQQVTTCSTDCLTSATGLSTVAKSSDLARFGSTHPVTLLEDLGSRLSLRSQSCASSSGAESYNSYRLLVNQAGASWRELWRTRMLLMDVLKWAEAVAPIMQINRKSHTSLSDVDGHQRPAAETSTLNRESSGSQETEPIMQSEWNATFSNLVASLVAQQRQNQHECVTQTQIQGPTVHPAPLAYETRGTAPSSTVMVPTEIPAPSSSTLDPVMAAAFAAATAAATVALQQQRRLQCPPEVTAFISNPSCLLSSLPVDSGRRQAESVPSQVMHNMHGHACGSIPVCGSPSVVGPRHTSMVCHPSIRTTSSPVWPSTGYIKRGSLEAVEPSCDYYTYCPSHHRPDVSPFVQSALIGFRGPPDLLADHDRSRMNKLSPNYTPPFVGSPSASQTPVFYAPTQSISQQFYRSFSPPTSNGSTPVQWVPAHMGSAINSRILHPYDSIIRAEQGGNSTTPTDHEPFASGRESAKLNPDANDSDAFDSEDEIMSEGEAAVELPHTEPLAAVTLDSNSMTPFVYPVDPTTMPAYLLPTYSPYPPLRFCHPNELCGSVPIPVPDTVAHSDCPSCPPVDDGDLSSVSQSASQVAPRESSPSSSEADSHCVEPMSLRSSSRPHSLPTDSSAAPHRTSITDFQ</sequence>
<dbReference type="SMART" id="SM01330">
    <property type="entry name" value="Frizzled"/>
    <property type="match status" value="1"/>
</dbReference>
<dbReference type="InterPro" id="IPR000539">
    <property type="entry name" value="Frizzled/Smoothened_7TM"/>
</dbReference>
<reference evidence="5 6" key="1">
    <citation type="journal article" date="2019" name="Gigascience">
        <title>Whole-genome sequence of the oriental lung fluke Paragonimus westermani.</title>
        <authorList>
            <person name="Oey H."/>
            <person name="Zakrzewski M."/>
            <person name="Narain K."/>
            <person name="Devi K.R."/>
            <person name="Agatsuma T."/>
            <person name="Nawaratna S."/>
            <person name="Gobert G.N."/>
            <person name="Jones M.K."/>
            <person name="Ragan M.A."/>
            <person name="McManus D.P."/>
            <person name="Krause L."/>
        </authorList>
    </citation>
    <scope>NUCLEOTIDE SEQUENCE [LARGE SCALE GENOMIC DNA]</scope>
    <source>
        <strain evidence="5 6">IND2009</strain>
    </source>
</reference>
<dbReference type="EMBL" id="QNGE01002323">
    <property type="protein sequence ID" value="KAA3675773.1"/>
    <property type="molecule type" value="Genomic_DNA"/>
</dbReference>